<accession>A0A0C2Y3I1</accession>
<reference evidence="2" key="2">
    <citation type="submission" date="2015-01" db="EMBL/GenBank/DDBJ databases">
        <title>Evolutionary Origins and Diversification of the Mycorrhizal Mutualists.</title>
        <authorList>
            <consortium name="DOE Joint Genome Institute"/>
            <consortium name="Mycorrhizal Genomics Consortium"/>
            <person name="Kohler A."/>
            <person name="Kuo A."/>
            <person name="Nagy L.G."/>
            <person name="Floudas D."/>
            <person name="Copeland A."/>
            <person name="Barry K.W."/>
            <person name="Cichocki N."/>
            <person name="Veneault-Fourrey C."/>
            <person name="LaButti K."/>
            <person name="Lindquist E.A."/>
            <person name="Lipzen A."/>
            <person name="Lundell T."/>
            <person name="Morin E."/>
            <person name="Murat C."/>
            <person name="Riley R."/>
            <person name="Ohm R."/>
            <person name="Sun H."/>
            <person name="Tunlid A."/>
            <person name="Henrissat B."/>
            <person name="Grigoriev I.V."/>
            <person name="Hibbett D.S."/>
            <person name="Martin F."/>
        </authorList>
    </citation>
    <scope>NUCLEOTIDE SEQUENCE [LARGE SCALE GENOMIC DNA]</scope>
    <source>
        <strain evidence="2">h7</strain>
    </source>
</reference>
<dbReference type="Proteomes" id="UP000053424">
    <property type="component" value="Unassembled WGS sequence"/>
</dbReference>
<sequence length="155" mass="17235">MLETLTLRVFTSDTITWAGFDQAVPLSSLSMVAASCPNLHTLELYLYYPFRQGGGQREALENFIQSSQPTDHRLTNLKIVFSDPFAAGGLPADIMEAVTVSRFINHVFPNVQNVDVSEWFGDGSLKEWCSEIKVMMMDYRDVKNAARGGPITAPN</sequence>
<evidence type="ECO:0000313" key="2">
    <source>
        <dbReference type="Proteomes" id="UP000053424"/>
    </source>
</evidence>
<gene>
    <name evidence="1" type="ORF">M413DRAFT_24920</name>
</gene>
<dbReference type="EMBL" id="KN831773">
    <property type="protein sequence ID" value="KIM44418.1"/>
    <property type="molecule type" value="Genomic_DNA"/>
</dbReference>
<keyword evidence="2" id="KW-1185">Reference proteome</keyword>
<dbReference type="AlphaFoldDB" id="A0A0C2Y3I1"/>
<reference evidence="1 2" key="1">
    <citation type="submission" date="2014-04" db="EMBL/GenBank/DDBJ databases">
        <authorList>
            <consortium name="DOE Joint Genome Institute"/>
            <person name="Kuo A."/>
            <person name="Gay G."/>
            <person name="Dore J."/>
            <person name="Kohler A."/>
            <person name="Nagy L.G."/>
            <person name="Floudas D."/>
            <person name="Copeland A."/>
            <person name="Barry K.W."/>
            <person name="Cichocki N."/>
            <person name="Veneault-Fourrey C."/>
            <person name="LaButti K."/>
            <person name="Lindquist E.A."/>
            <person name="Lipzen A."/>
            <person name="Lundell T."/>
            <person name="Morin E."/>
            <person name="Murat C."/>
            <person name="Sun H."/>
            <person name="Tunlid A."/>
            <person name="Henrissat B."/>
            <person name="Grigoriev I.V."/>
            <person name="Hibbett D.S."/>
            <person name="Martin F."/>
            <person name="Nordberg H.P."/>
            <person name="Cantor M.N."/>
            <person name="Hua S.X."/>
        </authorList>
    </citation>
    <scope>NUCLEOTIDE SEQUENCE [LARGE SCALE GENOMIC DNA]</scope>
    <source>
        <strain evidence="2">h7</strain>
    </source>
</reference>
<name>A0A0C2Y3I1_HEBCY</name>
<dbReference type="HOGENOM" id="CLU_1695695_0_0_1"/>
<evidence type="ECO:0000313" key="1">
    <source>
        <dbReference type="EMBL" id="KIM44418.1"/>
    </source>
</evidence>
<evidence type="ECO:0008006" key="3">
    <source>
        <dbReference type="Google" id="ProtNLM"/>
    </source>
</evidence>
<protein>
    <recommendedName>
        <fullName evidence="3">F-box domain-containing protein</fullName>
    </recommendedName>
</protein>
<proteinExistence type="predicted"/>
<organism evidence="1 2">
    <name type="scientific">Hebeloma cylindrosporum</name>
    <dbReference type="NCBI Taxonomy" id="76867"/>
    <lineage>
        <taxon>Eukaryota</taxon>
        <taxon>Fungi</taxon>
        <taxon>Dikarya</taxon>
        <taxon>Basidiomycota</taxon>
        <taxon>Agaricomycotina</taxon>
        <taxon>Agaricomycetes</taxon>
        <taxon>Agaricomycetidae</taxon>
        <taxon>Agaricales</taxon>
        <taxon>Agaricineae</taxon>
        <taxon>Hymenogastraceae</taxon>
        <taxon>Hebeloma</taxon>
    </lineage>
</organism>